<sequence>MHRQIWVHPDQCDLQCILWKGVEDEKLRVFKLLTVTYGTECVPYLATRVLQQLLSDEQDNYPLAAATGKDFYVGDILSGSEDLSSAFELQNQLINLLKSAGMELHKWNSNNPLFLERVPTSEREYDFENPHSETLKTLGLQFNPEKGHILFHNTTICPIIVTAKIFLQKLWILKLDWDGEVPLHLKRTWEKFRDELIELKHLNMCHVLCSKSLKVELIGFGDAYGCAVYIRSLFTSGEIKVSLLCSKSRVTPIKEVSIPRLELSAAELPSRLIVKVLSSLDLEIHGAHLYSDSTVVLAWIATPPHALKVFVANRVTKIQNYTKDFKWHYVKPSENPARCFSLKDPTSGHLEERTVFSLFEWLAKL</sequence>
<proteinExistence type="predicted"/>
<dbReference type="InterPro" id="IPR043502">
    <property type="entry name" value="DNA/RNA_pol_sf"/>
</dbReference>
<evidence type="ECO:0000313" key="2">
    <source>
        <dbReference type="Proteomes" id="UP000499080"/>
    </source>
</evidence>
<protein>
    <recommendedName>
        <fullName evidence="3">Reverse transcriptase domain-containing protein</fullName>
    </recommendedName>
</protein>
<dbReference type="GO" id="GO:0071897">
    <property type="term" value="P:DNA biosynthetic process"/>
    <property type="evidence" value="ECO:0007669"/>
    <property type="project" value="UniProtKB-ARBA"/>
</dbReference>
<organism evidence="1 2">
    <name type="scientific">Araneus ventricosus</name>
    <name type="common">Orbweaver spider</name>
    <name type="synonym">Epeira ventricosa</name>
    <dbReference type="NCBI Taxonomy" id="182803"/>
    <lineage>
        <taxon>Eukaryota</taxon>
        <taxon>Metazoa</taxon>
        <taxon>Ecdysozoa</taxon>
        <taxon>Arthropoda</taxon>
        <taxon>Chelicerata</taxon>
        <taxon>Arachnida</taxon>
        <taxon>Araneae</taxon>
        <taxon>Araneomorphae</taxon>
        <taxon>Entelegynae</taxon>
        <taxon>Araneoidea</taxon>
        <taxon>Araneidae</taxon>
        <taxon>Araneus</taxon>
    </lineage>
</organism>
<dbReference type="SUPFAM" id="SSF56672">
    <property type="entry name" value="DNA/RNA polymerases"/>
    <property type="match status" value="1"/>
</dbReference>
<dbReference type="Proteomes" id="UP000499080">
    <property type="component" value="Unassembled WGS sequence"/>
</dbReference>
<comment type="caution">
    <text evidence="1">The sequence shown here is derived from an EMBL/GenBank/DDBJ whole genome shotgun (WGS) entry which is preliminary data.</text>
</comment>
<dbReference type="Pfam" id="PF05380">
    <property type="entry name" value="Peptidase_A17"/>
    <property type="match status" value="1"/>
</dbReference>
<evidence type="ECO:0000313" key="1">
    <source>
        <dbReference type="EMBL" id="GBM06120.1"/>
    </source>
</evidence>
<reference evidence="1 2" key="1">
    <citation type="journal article" date="2019" name="Sci. Rep.">
        <title>Orb-weaving spider Araneus ventricosus genome elucidates the spidroin gene catalogue.</title>
        <authorList>
            <person name="Kono N."/>
            <person name="Nakamura H."/>
            <person name="Ohtoshi R."/>
            <person name="Moran D.A.P."/>
            <person name="Shinohara A."/>
            <person name="Yoshida Y."/>
            <person name="Fujiwara M."/>
            <person name="Mori M."/>
            <person name="Tomita M."/>
            <person name="Arakawa K."/>
        </authorList>
    </citation>
    <scope>NUCLEOTIDE SEQUENCE [LARGE SCALE GENOMIC DNA]</scope>
</reference>
<dbReference type="PANTHER" id="PTHR47331">
    <property type="entry name" value="PHD-TYPE DOMAIN-CONTAINING PROTEIN"/>
    <property type="match status" value="1"/>
</dbReference>
<dbReference type="OrthoDB" id="6435317at2759"/>
<keyword evidence="2" id="KW-1185">Reference proteome</keyword>
<evidence type="ECO:0008006" key="3">
    <source>
        <dbReference type="Google" id="ProtNLM"/>
    </source>
</evidence>
<dbReference type="AlphaFoldDB" id="A0A4Y2CNY0"/>
<dbReference type="EMBL" id="BGPR01000223">
    <property type="protein sequence ID" value="GBM06120.1"/>
    <property type="molecule type" value="Genomic_DNA"/>
</dbReference>
<name>A0A4Y2CNY0_ARAVE</name>
<gene>
    <name evidence="1" type="ORF">AVEN_265178_1</name>
</gene>
<dbReference type="InterPro" id="IPR008042">
    <property type="entry name" value="Retrotrans_Pao"/>
</dbReference>
<accession>A0A4Y2CNY0</accession>